<name>A0A0B0MG97_GOSAR</name>
<dbReference type="AlphaFoldDB" id="A0A0B0MG97"/>
<reference evidence="2" key="1">
    <citation type="submission" date="2014-09" db="EMBL/GenBank/DDBJ databases">
        <authorList>
            <person name="Mudge J."/>
            <person name="Ramaraj T."/>
            <person name="Lindquist I.E."/>
            <person name="Bharti A.K."/>
            <person name="Sundararajan A."/>
            <person name="Cameron C.T."/>
            <person name="Woodward J.E."/>
            <person name="May G.D."/>
            <person name="Brubaker C."/>
            <person name="Broadhvest J."/>
            <person name="Wilkins T.A."/>
        </authorList>
    </citation>
    <scope>NUCLEOTIDE SEQUENCE</scope>
    <source>
        <strain evidence="2">cv. AKA8401</strain>
    </source>
</reference>
<evidence type="ECO:0000313" key="2">
    <source>
        <dbReference type="Proteomes" id="UP000032142"/>
    </source>
</evidence>
<sequence>MAWRNRSWAWRPLWSMEAGQKLLVSSLGSRLGFQKSGWGLSLGH</sequence>
<evidence type="ECO:0000313" key="1">
    <source>
        <dbReference type="EMBL" id="KHF97935.1"/>
    </source>
</evidence>
<dbReference type="Proteomes" id="UP000032142">
    <property type="component" value="Unassembled WGS sequence"/>
</dbReference>
<keyword evidence="2" id="KW-1185">Reference proteome</keyword>
<gene>
    <name evidence="1" type="ORF">F383_14765</name>
</gene>
<comment type="caution">
    <text evidence="1">The sequence shown here is derived from an EMBL/GenBank/DDBJ whole genome shotgun (WGS) entry which is preliminary data.</text>
</comment>
<proteinExistence type="predicted"/>
<organism evidence="1 2">
    <name type="scientific">Gossypium arboreum</name>
    <name type="common">Tree cotton</name>
    <name type="synonym">Gossypium nanking</name>
    <dbReference type="NCBI Taxonomy" id="29729"/>
    <lineage>
        <taxon>Eukaryota</taxon>
        <taxon>Viridiplantae</taxon>
        <taxon>Streptophyta</taxon>
        <taxon>Embryophyta</taxon>
        <taxon>Tracheophyta</taxon>
        <taxon>Spermatophyta</taxon>
        <taxon>Magnoliopsida</taxon>
        <taxon>eudicotyledons</taxon>
        <taxon>Gunneridae</taxon>
        <taxon>Pentapetalae</taxon>
        <taxon>rosids</taxon>
        <taxon>malvids</taxon>
        <taxon>Malvales</taxon>
        <taxon>Malvaceae</taxon>
        <taxon>Malvoideae</taxon>
        <taxon>Gossypium</taxon>
    </lineage>
</organism>
<accession>A0A0B0MG97</accession>
<dbReference type="EMBL" id="JRRC01022370">
    <property type="protein sequence ID" value="KHF97935.1"/>
    <property type="molecule type" value="Genomic_DNA"/>
</dbReference>
<protein>
    <submittedName>
        <fullName evidence="1">Uncharacterized protein</fullName>
    </submittedName>
</protein>